<dbReference type="SUPFAM" id="SSF56935">
    <property type="entry name" value="Porins"/>
    <property type="match status" value="1"/>
</dbReference>
<dbReference type="Gene3D" id="2.170.130.10">
    <property type="entry name" value="TonB-dependent receptor, plug domain"/>
    <property type="match status" value="1"/>
</dbReference>
<keyword evidence="10" id="KW-0732">Signal</keyword>
<dbReference type="AlphaFoldDB" id="A0A844H2C1"/>
<comment type="similarity">
    <text evidence="8 9">Belongs to the TonB-dependent receptor family.</text>
</comment>
<dbReference type="CDD" id="cd01347">
    <property type="entry name" value="ligand_gated_channel"/>
    <property type="match status" value="1"/>
</dbReference>
<keyword evidence="3 8" id="KW-1134">Transmembrane beta strand</keyword>
<evidence type="ECO:0000313" key="13">
    <source>
        <dbReference type="EMBL" id="MTF40495.1"/>
    </source>
</evidence>
<dbReference type="Pfam" id="PF00593">
    <property type="entry name" value="TonB_dep_Rec_b-barrel"/>
    <property type="match status" value="1"/>
</dbReference>
<dbReference type="RefSeq" id="WP_155084645.1">
    <property type="nucleotide sequence ID" value="NZ_WMIA01000031.1"/>
</dbReference>
<keyword evidence="5 9" id="KW-0798">TonB box</keyword>
<evidence type="ECO:0000256" key="1">
    <source>
        <dbReference type="ARBA" id="ARBA00004571"/>
    </source>
</evidence>
<feature type="domain" description="TonB-dependent receptor plug" evidence="12">
    <location>
        <begin position="163"/>
        <end position="266"/>
    </location>
</feature>
<accession>A0A844H2C1</accession>
<evidence type="ECO:0000256" key="3">
    <source>
        <dbReference type="ARBA" id="ARBA00022452"/>
    </source>
</evidence>
<keyword evidence="7 8" id="KW-0998">Cell outer membrane</keyword>
<dbReference type="InterPro" id="IPR037066">
    <property type="entry name" value="Plug_dom_sf"/>
</dbReference>
<dbReference type="GO" id="GO:0044718">
    <property type="term" value="P:siderophore transmembrane transport"/>
    <property type="evidence" value="ECO:0007669"/>
    <property type="project" value="TreeGrafter"/>
</dbReference>
<dbReference type="PANTHER" id="PTHR30069:SF42">
    <property type="entry name" value="FERRIC AEROBACTIN RECEPTOR"/>
    <property type="match status" value="1"/>
</dbReference>
<evidence type="ECO:0000256" key="8">
    <source>
        <dbReference type="PROSITE-ProRule" id="PRU01360"/>
    </source>
</evidence>
<name>A0A844H2C1_9CHRO</name>
<dbReference type="InterPro" id="IPR012910">
    <property type="entry name" value="Plug_dom"/>
</dbReference>
<dbReference type="PANTHER" id="PTHR30069">
    <property type="entry name" value="TONB-DEPENDENT OUTER MEMBRANE RECEPTOR"/>
    <property type="match status" value="1"/>
</dbReference>
<dbReference type="GO" id="GO:0015344">
    <property type="term" value="F:siderophore uptake transmembrane transporter activity"/>
    <property type="evidence" value="ECO:0007669"/>
    <property type="project" value="TreeGrafter"/>
</dbReference>
<dbReference type="Pfam" id="PF07715">
    <property type="entry name" value="Plug"/>
    <property type="match status" value="1"/>
</dbReference>
<organism evidence="13 14">
    <name type="scientific">Cyanobacterium aponinum 0216</name>
    <dbReference type="NCBI Taxonomy" id="2676140"/>
    <lineage>
        <taxon>Bacteria</taxon>
        <taxon>Bacillati</taxon>
        <taxon>Cyanobacteriota</taxon>
        <taxon>Cyanophyceae</taxon>
        <taxon>Oscillatoriophycideae</taxon>
        <taxon>Chroococcales</taxon>
        <taxon>Geminocystaceae</taxon>
        <taxon>Cyanobacterium</taxon>
    </lineage>
</organism>
<feature type="domain" description="TonB-dependent receptor-like beta-barrel" evidence="11">
    <location>
        <begin position="358"/>
        <end position="796"/>
    </location>
</feature>
<dbReference type="EMBL" id="WMIA01000031">
    <property type="protein sequence ID" value="MTF40495.1"/>
    <property type="molecule type" value="Genomic_DNA"/>
</dbReference>
<comment type="caution">
    <text evidence="13">The sequence shown here is derived from an EMBL/GenBank/DDBJ whole genome shotgun (WGS) entry which is preliminary data.</text>
</comment>
<dbReference type="InterPro" id="IPR000531">
    <property type="entry name" value="Beta-barrel_TonB"/>
</dbReference>
<evidence type="ECO:0000256" key="4">
    <source>
        <dbReference type="ARBA" id="ARBA00022692"/>
    </source>
</evidence>
<dbReference type="PROSITE" id="PS52016">
    <property type="entry name" value="TONB_DEPENDENT_REC_3"/>
    <property type="match status" value="1"/>
</dbReference>
<dbReference type="Proteomes" id="UP000437131">
    <property type="component" value="Unassembled WGS sequence"/>
</dbReference>
<comment type="subcellular location">
    <subcellularLocation>
        <location evidence="1 8">Cell outer membrane</location>
        <topology evidence="1 8">Multi-pass membrane protein</topology>
    </subcellularLocation>
</comment>
<evidence type="ECO:0000256" key="6">
    <source>
        <dbReference type="ARBA" id="ARBA00023136"/>
    </source>
</evidence>
<dbReference type="InterPro" id="IPR036942">
    <property type="entry name" value="Beta-barrel_TonB_sf"/>
</dbReference>
<evidence type="ECO:0000256" key="10">
    <source>
        <dbReference type="SAM" id="SignalP"/>
    </source>
</evidence>
<feature type="signal peptide" evidence="10">
    <location>
        <begin position="1"/>
        <end position="25"/>
    </location>
</feature>
<evidence type="ECO:0000259" key="12">
    <source>
        <dbReference type="Pfam" id="PF07715"/>
    </source>
</evidence>
<keyword evidence="6 8" id="KW-0472">Membrane</keyword>
<dbReference type="Gene3D" id="2.40.170.20">
    <property type="entry name" value="TonB-dependent receptor, beta-barrel domain"/>
    <property type="match status" value="1"/>
</dbReference>
<dbReference type="InterPro" id="IPR039426">
    <property type="entry name" value="TonB-dep_rcpt-like"/>
</dbReference>
<keyword evidence="13" id="KW-0675">Receptor</keyword>
<evidence type="ECO:0000256" key="2">
    <source>
        <dbReference type="ARBA" id="ARBA00022448"/>
    </source>
</evidence>
<dbReference type="GO" id="GO:0009279">
    <property type="term" value="C:cell outer membrane"/>
    <property type="evidence" value="ECO:0007669"/>
    <property type="project" value="UniProtKB-SubCell"/>
</dbReference>
<evidence type="ECO:0000256" key="5">
    <source>
        <dbReference type="ARBA" id="ARBA00023077"/>
    </source>
</evidence>
<evidence type="ECO:0000259" key="11">
    <source>
        <dbReference type="Pfam" id="PF00593"/>
    </source>
</evidence>
<keyword evidence="4 8" id="KW-0812">Transmembrane</keyword>
<evidence type="ECO:0000256" key="9">
    <source>
        <dbReference type="RuleBase" id="RU003357"/>
    </source>
</evidence>
<keyword evidence="2 8" id="KW-0813">Transport</keyword>
<sequence length="833" mass="92605">MQRFINSTCLMAGLLPIAFIQLVQAQEVVNLIFDIQAQATTTGVDVQMKSLTDEPLLIQEYREGNTIIIEILDVDLGLPNDNNVILSTPDEAITTVEAEKVDRNVQIRITGKDNLPKVNIIQGDKILTLKAEAVSDFSQAQKYQEIPETIDLIVTATRKPDELRRIPRSVTVINRQQIEEQTALTEDLGTILGKLVPGFGPPSDRAFTASSLRGRNASILIDGVPLNVNNRDFDRELQTISPNAIERIEVLRGPSALYGGEATGGIINIITRRPTEESFVSTAEIGIDAALGELQGESFGNFLRYGISGKKDDFDFLIDLSRKDSGASFDAQGDRIPSIQGTDESETFNVLGKLGVQLNENQRLQFTANYFHDERKSQFISDPAVDDIEGRRKARALRVGTLEFPNGGGPQMDQNILLNLSYSHNDLWGSSLDTQIYYRDNVSRSDPRDRRPGAFGIFQGELNSQNWGTRFSVDTPVSPQFNILWGFDFDQETSSNTFNLFDGDIFDATNGKVNRLTEKRILVPAYDLNSLGLLAQVQWDVSENFTLSGGLRYENIKVSVGDYTTFFDDFIKGGSDTFDDFLFNVGASFNVTEEVTLFANFSQGFSVPDFGIVFGFPDPGFEVGQDVNITQPQKVNEFELGLRGNWNNIQASLSGFYNYSDFGSAFEFNNDTGFFDIVRAPERVYGIEATIDTQINDFWNLGGTFSWSDGEADLANDGNYLPLSSARISPIKFTAYVQNQTLPNWSNRLQATWIGDRSSAFDEGVDPSPVYSYFLLDLISSIKLGQGTLQIGIENLLDTFYFPLYSQRTQGFSNTFYSAGSGRTISVKYGISW</sequence>
<feature type="chain" id="PRO_5032909146" evidence="10">
    <location>
        <begin position="26"/>
        <end position="833"/>
    </location>
</feature>
<proteinExistence type="inferred from homology"/>
<evidence type="ECO:0000313" key="14">
    <source>
        <dbReference type="Proteomes" id="UP000437131"/>
    </source>
</evidence>
<protein>
    <submittedName>
        <fullName evidence="13">TonB-dependent receptor</fullName>
    </submittedName>
</protein>
<gene>
    <name evidence="13" type="ORF">GGC33_16415</name>
</gene>
<evidence type="ECO:0000256" key="7">
    <source>
        <dbReference type="ARBA" id="ARBA00023237"/>
    </source>
</evidence>
<reference evidence="13 14" key="1">
    <citation type="submission" date="2019-11" db="EMBL/GenBank/DDBJ databases">
        <title>Isolation of a new High Light Tolerant Cyanobacteria.</title>
        <authorList>
            <person name="Dobson Z."/>
            <person name="Vaughn N."/>
            <person name="Vaughn M."/>
            <person name="Fromme P."/>
            <person name="Mazor Y."/>
        </authorList>
    </citation>
    <scope>NUCLEOTIDE SEQUENCE [LARGE SCALE GENOMIC DNA]</scope>
    <source>
        <strain evidence="13 14">0216</strain>
    </source>
</reference>